<dbReference type="AlphaFoldDB" id="A0A1H0UHM5"/>
<dbReference type="SUPFAM" id="SSF159941">
    <property type="entry name" value="MM3350-like"/>
    <property type="match status" value="1"/>
</dbReference>
<dbReference type="EMBL" id="FNJI01000032">
    <property type="protein sequence ID" value="SDP65651.1"/>
    <property type="molecule type" value="Genomic_DNA"/>
</dbReference>
<dbReference type="Gene3D" id="3.10.290.30">
    <property type="entry name" value="MM3350-like"/>
    <property type="match status" value="1"/>
</dbReference>
<evidence type="ECO:0000259" key="1">
    <source>
        <dbReference type="Pfam" id="PF07929"/>
    </source>
</evidence>
<gene>
    <name evidence="2" type="ORF">SAMN05660330_03564</name>
</gene>
<organism evidence="2 3">
    <name type="scientific">Desulforhopalus singaporensis</name>
    <dbReference type="NCBI Taxonomy" id="91360"/>
    <lineage>
        <taxon>Bacteria</taxon>
        <taxon>Pseudomonadati</taxon>
        <taxon>Thermodesulfobacteriota</taxon>
        <taxon>Desulfobulbia</taxon>
        <taxon>Desulfobulbales</taxon>
        <taxon>Desulfocapsaceae</taxon>
        <taxon>Desulforhopalus</taxon>
    </lineage>
</organism>
<dbReference type="Proteomes" id="UP000199073">
    <property type="component" value="Unassembled WGS sequence"/>
</dbReference>
<feature type="domain" description="Plasmid pRiA4b Orf3-like" evidence="1">
    <location>
        <begin position="27"/>
        <end position="197"/>
    </location>
</feature>
<proteinExistence type="predicted"/>
<dbReference type="STRING" id="91360.SAMN05660330_03564"/>
<dbReference type="InterPro" id="IPR012912">
    <property type="entry name" value="Plasmid_pRiA4b_Orf3-like"/>
</dbReference>
<protein>
    <submittedName>
        <fullName evidence="2">PRiA4b ORF-3-like protein</fullName>
    </submittedName>
</protein>
<dbReference type="PANTHER" id="PTHR41878:SF1">
    <property type="entry name" value="TNPR PROTEIN"/>
    <property type="match status" value="1"/>
</dbReference>
<evidence type="ECO:0000313" key="3">
    <source>
        <dbReference type="Proteomes" id="UP000199073"/>
    </source>
</evidence>
<reference evidence="2 3" key="1">
    <citation type="submission" date="2016-10" db="EMBL/GenBank/DDBJ databases">
        <authorList>
            <person name="de Groot N.N."/>
        </authorList>
    </citation>
    <scope>NUCLEOTIDE SEQUENCE [LARGE SCALE GENOMIC DNA]</scope>
    <source>
        <strain evidence="2 3">DSM 12130</strain>
    </source>
</reference>
<dbReference type="InterPro" id="IPR024047">
    <property type="entry name" value="MM3350-like_sf"/>
</dbReference>
<dbReference type="OrthoDB" id="9816539at2"/>
<dbReference type="RefSeq" id="WP_092225302.1">
    <property type="nucleotide sequence ID" value="NZ_FNJI01000032.1"/>
</dbReference>
<accession>A0A1H0UHM5</accession>
<sequence>MAKVIKGVFPETAKDKPAPPKEPVPSYILHISLMFSDPLIWRKVQVPGDYSLARLHEIIQTAMGWSDSFVHQFMVGKISYEPTIKSSIPRESKRFDEHKYKLHTLEEGMQFMFSYLYDAGEGWEHEITLEEVVPPGKELNHPVLLAGENSCPPEEVGDVHQYNQLVSAFTDPQSKDHMTLLELSGRPDFDPASFNLEAVGKLIRKL</sequence>
<dbReference type="PANTHER" id="PTHR41878">
    <property type="entry name" value="LEXA REPRESSOR-RELATED"/>
    <property type="match status" value="1"/>
</dbReference>
<dbReference type="Pfam" id="PF07929">
    <property type="entry name" value="PRiA4_ORF3"/>
    <property type="match status" value="1"/>
</dbReference>
<keyword evidence="3" id="KW-1185">Reference proteome</keyword>
<evidence type="ECO:0000313" key="2">
    <source>
        <dbReference type="EMBL" id="SDP65651.1"/>
    </source>
</evidence>
<name>A0A1H0UHM5_9BACT</name>